<reference evidence="4" key="1">
    <citation type="submission" date="2025-08" db="UniProtKB">
        <authorList>
            <consortium name="Ensembl"/>
        </authorList>
    </citation>
    <scope>IDENTIFICATION</scope>
</reference>
<dbReference type="InterPro" id="IPR001130">
    <property type="entry name" value="TatD-like"/>
</dbReference>
<protein>
    <submittedName>
        <fullName evidence="4">TatD DNase domain containing 2</fullName>
    </submittedName>
</protein>
<dbReference type="InterPro" id="IPR032466">
    <property type="entry name" value="Metal_Hydrolase"/>
</dbReference>
<feature type="compositionally biased region" description="Basic and acidic residues" evidence="3">
    <location>
        <begin position="130"/>
        <end position="142"/>
    </location>
</feature>
<keyword evidence="5" id="KW-1185">Reference proteome</keyword>
<dbReference type="FunFam" id="3.20.20.140:FF:000027">
    <property type="entry name" value="putative deoxyribonuclease TATDN2"/>
    <property type="match status" value="1"/>
</dbReference>
<dbReference type="GO" id="GO:0016788">
    <property type="term" value="F:hydrolase activity, acting on ester bonds"/>
    <property type="evidence" value="ECO:0007669"/>
    <property type="project" value="InterPro"/>
</dbReference>
<feature type="region of interest" description="Disordered" evidence="3">
    <location>
        <begin position="130"/>
        <end position="316"/>
    </location>
</feature>
<name>A0A8C6I2J5_MUSSI</name>
<dbReference type="Pfam" id="PF01026">
    <property type="entry name" value="TatD_DNase"/>
    <property type="match status" value="1"/>
</dbReference>
<dbReference type="Ensembl" id="ENSMSIT00000038911.1">
    <property type="protein sequence ID" value="ENSMSIP00000030858.1"/>
    <property type="gene ID" value="ENSMSIG00000025825.1"/>
</dbReference>
<dbReference type="Proteomes" id="UP000694415">
    <property type="component" value="Unplaced"/>
</dbReference>
<dbReference type="CDD" id="cd01310">
    <property type="entry name" value="TatD_DNAse"/>
    <property type="match status" value="1"/>
</dbReference>
<sequence>MASERRKVKYHWGSTSEGCPSKRSRPREPGNVAPSSRPGRRCASRPRGASSPQRLKVRRGDDVARAPRSSVRRRTSSSSSSSSLSSGSGVGEAASPGFLIASPRRLLTSKGSPLHPAHSSLEEMASLRKEACSVKVDSKDSSCRSTNSEFATEAEGQSDAVEEPNKFQKRKKGRPQDQGSRMIYLKAIQGILGKSVPKRKGEAATTQGKASLGDCPNQEGPSRKVEGPSRKVEGPSRKVEGPSRKVEGPSRKVEGPARSRDGPSRSGEGRSRSREELVKSVEEGPAAKVTVTVPQKEESHTKVRVEKEASALDRSSFSDRRVIIDSVKKSSEELLGDRRTVIDKPSPALEFFDNSDSHADIQKHTDREVVMEHPSSGSDWSDVDELATVRFSQEEPVPLKYSAVPESSSFPTDCVMYPPHLYSSPWCDYASYWTSSHKTPGYPLVGSSNHDSAQAGKSSQDLLSVHSSKSQSISKGLDIAQEGRFQNSHSLRFSRSTEEEEVKGKRTFQEETPLHHTREYTSSSLPRSHRELSLEEGFIDTHCHLDMLYSKLSFKGTFTKFRKIYSSSFPKEFQGCISDFCDPRTLTDGLWEELLKEDLVWGAFGCHPHFARYYNESQERKLLHALRHPKAVAFGEMGLDYSHKCTTPVPEQHQVFERQLKLAVSLKKPLVIHCREADEDLLDIMRKFVPSDYKIHRHCFTGSYSVIEPLLKYFPNMSVGFTAVLTYSSAWEARDALRQIPLERIIVETDAPYFLPRQVPRSLCQYAHPGLALHTVREIARVKEESLSHTLSVLRENTCRLYSL</sequence>
<reference evidence="4" key="2">
    <citation type="submission" date="2025-09" db="UniProtKB">
        <authorList>
            <consortium name="Ensembl"/>
        </authorList>
    </citation>
    <scope>IDENTIFICATION</scope>
</reference>
<dbReference type="GeneTree" id="ENSGT00940000155616"/>
<evidence type="ECO:0000256" key="3">
    <source>
        <dbReference type="SAM" id="MobiDB-lite"/>
    </source>
</evidence>
<dbReference type="PANTHER" id="PTHR46363:SF1">
    <property type="entry name" value="DEOXYRIBONUCLEASE TATDN2-RELATED"/>
    <property type="match status" value="1"/>
</dbReference>
<feature type="compositionally biased region" description="Basic and acidic residues" evidence="3">
    <location>
        <begin position="295"/>
        <end position="316"/>
    </location>
</feature>
<feature type="region of interest" description="Disordered" evidence="3">
    <location>
        <begin position="1"/>
        <end position="96"/>
    </location>
</feature>
<dbReference type="Gene3D" id="3.20.20.140">
    <property type="entry name" value="Metal-dependent hydrolases"/>
    <property type="match status" value="1"/>
</dbReference>
<proteinExistence type="inferred from homology"/>
<evidence type="ECO:0000256" key="2">
    <source>
        <dbReference type="ARBA" id="ARBA00022801"/>
    </source>
</evidence>
<dbReference type="PROSITE" id="PS01137">
    <property type="entry name" value="TATD_1"/>
    <property type="match status" value="1"/>
</dbReference>
<dbReference type="PROSITE" id="PS01091">
    <property type="entry name" value="TATD_3"/>
    <property type="match status" value="1"/>
</dbReference>
<dbReference type="SUPFAM" id="SSF51556">
    <property type="entry name" value="Metallo-dependent hydrolases"/>
    <property type="match status" value="1"/>
</dbReference>
<organism evidence="4 5">
    <name type="scientific">Mus spicilegus</name>
    <name type="common">Mound-building mouse</name>
    <dbReference type="NCBI Taxonomy" id="10103"/>
    <lineage>
        <taxon>Eukaryota</taxon>
        <taxon>Metazoa</taxon>
        <taxon>Chordata</taxon>
        <taxon>Craniata</taxon>
        <taxon>Vertebrata</taxon>
        <taxon>Euteleostomi</taxon>
        <taxon>Mammalia</taxon>
        <taxon>Eutheria</taxon>
        <taxon>Euarchontoglires</taxon>
        <taxon>Glires</taxon>
        <taxon>Rodentia</taxon>
        <taxon>Myomorpha</taxon>
        <taxon>Muroidea</taxon>
        <taxon>Muridae</taxon>
        <taxon>Murinae</taxon>
        <taxon>Mus</taxon>
        <taxon>Mus</taxon>
    </lineage>
</organism>
<accession>A0A8C6I2J5</accession>
<feature type="compositionally biased region" description="Low complexity" evidence="3">
    <location>
        <begin position="76"/>
        <end position="95"/>
    </location>
</feature>
<dbReference type="InterPro" id="IPR018228">
    <property type="entry name" value="DNase_TatD-rel_CS"/>
</dbReference>
<dbReference type="AlphaFoldDB" id="A0A8C6I2J5"/>
<evidence type="ECO:0000313" key="5">
    <source>
        <dbReference type="Proteomes" id="UP000694415"/>
    </source>
</evidence>
<comment type="similarity">
    <text evidence="1">Belongs to the metallo-dependent hydrolases superfamily. TatD-type hydrolase family.</text>
</comment>
<feature type="compositionally biased region" description="Basic and acidic residues" evidence="3">
    <location>
        <begin position="221"/>
        <end position="282"/>
    </location>
</feature>
<dbReference type="PROSITE" id="PS01090">
    <property type="entry name" value="TATD_2"/>
    <property type="match status" value="1"/>
</dbReference>
<keyword evidence="2" id="KW-0378">Hydrolase</keyword>
<dbReference type="PANTHER" id="PTHR46363">
    <property type="entry name" value="DEOXYRIBONUCLEASE TATDN2-RELATED"/>
    <property type="match status" value="1"/>
</dbReference>
<evidence type="ECO:0000313" key="4">
    <source>
        <dbReference type="Ensembl" id="ENSMSIP00000030858.1"/>
    </source>
</evidence>
<feature type="compositionally biased region" description="Basic residues" evidence="3">
    <location>
        <begin position="1"/>
        <end position="10"/>
    </location>
</feature>
<evidence type="ECO:0000256" key="1">
    <source>
        <dbReference type="ARBA" id="ARBA00009275"/>
    </source>
</evidence>